<evidence type="ECO:0000313" key="2">
    <source>
        <dbReference type="Proteomes" id="UP000094828"/>
    </source>
</evidence>
<dbReference type="RefSeq" id="WP_068848301.1">
    <property type="nucleotide sequence ID" value="NZ_LYDR01000103.1"/>
</dbReference>
<sequence>MNQSESRNRKLAYLGFIVLLLVPIVLLGMPGGGSSTPPGLLSSMRSKFELGESDIGKIDPTSAAMNMVLLGFRGIAVNTLWSNMDHYKNTKNWAQMKSTSDAIIRLQPHFISVWRFTSWNLAFNVSAEWDSVKDRFHWVKEGAKFLQNGIDINAKNPDLAWEEGRIIGFKIGMSDEARYFRKFFKNDPDTELYKGGPDPKLNEQGLDNYLVARDWYLKANDRELNQRQRILDRTLFRSYPARSYFDYAAALQKDGVFGEQTRVAWDDAYRDWTTKFGREVFYVPEVPEVGMSMEMTEDDISRQAKTGDEERRLRKAVDDYQKICNYRYWRERARCEREPQMADAHREIYEAQVAYSEQRLTEAKALVESGMKNFGAMLKKYPDLLQYDDLLLEDALTAVLMWQYILKLSGETPTDDYPLKVIWDSQQGRIPDVQARLDRWLLEQSRNIDKK</sequence>
<accession>A0A1C3EBZ9</accession>
<comment type="caution">
    <text evidence="1">The sequence shown here is derived from an EMBL/GenBank/DDBJ whole genome shotgun (WGS) entry which is preliminary data.</text>
</comment>
<evidence type="ECO:0000313" key="1">
    <source>
        <dbReference type="EMBL" id="ODA30763.1"/>
    </source>
</evidence>
<keyword evidence="2" id="KW-1185">Reference proteome</keyword>
<dbReference type="STRING" id="1841610.A6X21_05635"/>
<name>A0A1C3EBZ9_9PLAN</name>
<dbReference type="AlphaFoldDB" id="A0A1C3EBZ9"/>
<dbReference type="EMBL" id="LYDR01000103">
    <property type="protein sequence ID" value="ODA30763.1"/>
    <property type="molecule type" value="Genomic_DNA"/>
</dbReference>
<proteinExistence type="predicted"/>
<gene>
    <name evidence="1" type="ORF">A6X21_05635</name>
</gene>
<dbReference type="Proteomes" id="UP000094828">
    <property type="component" value="Unassembled WGS sequence"/>
</dbReference>
<protein>
    <recommendedName>
        <fullName evidence="3">IRE (Iron responsive element)</fullName>
    </recommendedName>
</protein>
<dbReference type="OrthoDB" id="239224at2"/>
<organism evidence="1 2">
    <name type="scientific">Planctopirus hydrillae</name>
    <dbReference type="NCBI Taxonomy" id="1841610"/>
    <lineage>
        <taxon>Bacteria</taxon>
        <taxon>Pseudomonadati</taxon>
        <taxon>Planctomycetota</taxon>
        <taxon>Planctomycetia</taxon>
        <taxon>Planctomycetales</taxon>
        <taxon>Planctomycetaceae</taxon>
        <taxon>Planctopirus</taxon>
    </lineage>
</organism>
<evidence type="ECO:0008006" key="3">
    <source>
        <dbReference type="Google" id="ProtNLM"/>
    </source>
</evidence>
<reference evidence="1 2" key="1">
    <citation type="submission" date="2016-05" db="EMBL/GenBank/DDBJ databases">
        <title>Genomic and physiological characterization of Planctopirus sp. isolated from fresh water lake.</title>
        <authorList>
            <person name="Subhash Y."/>
            <person name="Ramana C."/>
        </authorList>
    </citation>
    <scope>NUCLEOTIDE SEQUENCE [LARGE SCALE GENOMIC DNA]</scope>
    <source>
        <strain evidence="1 2">JC280</strain>
    </source>
</reference>